<dbReference type="InterPro" id="IPR043164">
    <property type="entry name" value="Ribosomal_uL10-like_insert_sf"/>
</dbReference>
<evidence type="ECO:0000256" key="6">
    <source>
        <dbReference type="SAM" id="MobiDB-lite"/>
    </source>
</evidence>
<accession>A0A835C5T7</accession>
<comment type="caution">
    <text evidence="9">The sequence shown here is derived from an EMBL/GenBank/DDBJ whole genome shotgun (WGS) entry which is preliminary data.</text>
</comment>
<comment type="function">
    <text evidence="1 5">Ribosomal protein P0 is the functional equivalent of E.coli protein L10.</text>
</comment>
<dbReference type="InterPro" id="IPR040637">
    <property type="entry name" value="Ribosomal_uL10-like_insert"/>
</dbReference>
<dbReference type="AlphaFoldDB" id="A0A835C5T7"/>
<evidence type="ECO:0000256" key="3">
    <source>
        <dbReference type="ARBA" id="ARBA00022980"/>
    </source>
</evidence>
<dbReference type="Pfam" id="PF00466">
    <property type="entry name" value="Ribosomal_L10"/>
    <property type="match status" value="1"/>
</dbReference>
<dbReference type="OrthoDB" id="10259902at2759"/>
<dbReference type="InterPro" id="IPR030670">
    <property type="entry name" value="uL10_eukaryotes"/>
</dbReference>
<organism evidence="9 10">
    <name type="scientific">Digitaria exilis</name>
    <dbReference type="NCBI Taxonomy" id="1010633"/>
    <lineage>
        <taxon>Eukaryota</taxon>
        <taxon>Viridiplantae</taxon>
        <taxon>Streptophyta</taxon>
        <taxon>Embryophyta</taxon>
        <taxon>Tracheophyta</taxon>
        <taxon>Spermatophyta</taxon>
        <taxon>Magnoliopsida</taxon>
        <taxon>Liliopsida</taxon>
        <taxon>Poales</taxon>
        <taxon>Poaceae</taxon>
        <taxon>PACMAD clade</taxon>
        <taxon>Panicoideae</taxon>
        <taxon>Panicodae</taxon>
        <taxon>Paniceae</taxon>
        <taxon>Anthephorinae</taxon>
        <taxon>Digitaria</taxon>
    </lineage>
</organism>
<dbReference type="InterPro" id="IPR050323">
    <property type="entry name" value="Ribosomal_protein_uL10"/>
</dbReference>
<evidence type="ECO:0000256" key="5">
    <source>
        <dbReference type="PIRNR" id="PIRNR039087"/>
    </source>
</evidence>
<protein>
    <recommendedName>
        <fullName evidence="5">60S acidic ribosomal protein P0</fullName>
    </recommendedName>
</protein>
<feature type="domain" description="Large ribosomal subunit protein uL10-like insertion" evidence="7">
    <location>
        <begin position="114"/>
        <end position="183"/>
    </location>
</feature>
<dbReference type="CDD" id="cd05795">
    <property type="entry name" value="Ribosomal_P0_L10e"/>
    <property type="match status" value="1"/>
</dbReference>
<dbReference type="GO" id="GO:0002181">
    <property type="term" value="P:cytoplasmic translation"/>
    <property type="evidence" value="ECO:0007669"/>
    <property type="project" value="TreeGrafter"/>
</dbReference>
<evidence type="ECO:0000256" key="1">
    <source>
        <dbReference type="ARBA" id="ARBA00002200"/>
    </source>
</evidence>
<dbReference type="PIRSF" id="PIRSF039087">
    <property type="entry name" value="L10E"/>
    <property type="match status" value="1"/>
</dbReference>
<dbReference type="SUPFAM" id="SSF160369">
    <property type="entry name" value="Ribosomal protein L10-like"/>
    <property type="match status" value="1"/>
</dbReference>
<dbReference type="Pfam" id="PF17777">
    <property type="entry name" value="RL10P_insert"/>
    <property type="match status" value="1"/>
</dbReference>
<feature type="compositionally biased region" description="Acidic residues" evidence="6">
    <location>
        <begin position="304"/>
        <end position="319"/>
    </location>
</feature>
<dbReference type="Gramene" id="Dexi6B01G0002640.1">
    <property type="protein sequence ID" value="Dexi6B01G0002640.1:cds"/>
    <property type="gene ID" value="Dexi6B01G0002640"/>
</dbReference>
<evidence type="ECO:0000256" key="4">
    <source>
        <dbReference type="ARBA" id="ARBA00023274"/>
    </source>
</evidence>
<dbReference type="Gramene" id="Dexi6A01G0002730.1">
    <property type="protein sequence ID" value="Dexi6A01G0002730.1:cds"/>
    <property type="gene ID" value="Dexi6A01G0002730"/>
</dbReference>
<dbReference type="Pfam" id="PF00428">
    <property type="entry name" value="Ribosomal_60s"/>
    <property type="match status" value="1"/>
</dbReference>
<dbReference type="GO" id="GO:0022625">
    <property type="term" value="C:cytosolic large ribosomal subunit"/>
    <property type="evidence" value="ECO:0007669"/>
    <property type="project" value="TreeGrafter"/>
</dbReference>
<dbReference type="PANTHER" id="PTHR45699:SF3">
    <property type="entry name" value="LARGE RIBOSOMAL SUBUNIT PROTEIN UL10"/>
    <property type="match status" value="1"/>
</dbReference>
<keyword evidence="4 5" id="KW-0687">Ribonucleoprotein</keyword>
<dbReference type="Gene3D" id="3.30.70.1730">
    <property type="match status" value="1"/>
</dbReference>
<gene>
    <name evidence="9" type="ORF">HU200_028574</name>
    <name evidence="8" type="ORF">HU200_051031</name>
</gene>
<feature type="region of interest" description="Disordered" evidence="6">
    <location>
        <begin position="289"/>
        <end position="319"/>
    </location>
</feature>
<dbReference type="PANTHER" id="PTHR45699">
    <property type="entry name" value="60S ACIDIC RIBOSOMAL PROTEIN P0"/>
    <property type="match status" value="1"/>
</dbReference>
<dbReference type="Proteomes" id="UP000636709">
    <property type="component" value="Unassembled WGS sequence"/>
</dbReference>
<evidence type="ECO:0000313" key="8">
    <source>
        <dbReference type="EMBL" id="KAF8669855.1"/>
    </source>
</evidence>
<evidence type="ECO:0000259" key="7">
    <source>
        <dbReference type="Pfam" id="PF17777"/>
    </source>
</evidence>
<dbReference type="GO" id="GO:0070180">
    <property type="term" value="F:large ribosomal subunit rRNA binding"/>
    <property type="evidence" value="ECO:0007669"/>
    <property type="project" value="TreeGrafter"/>
</dbReference>
<dbReference type="GO" id="GO:0003735">
    <property type="term" value="F:structural constituent of ribosome"/>
    <property type="evidence" value="ECO:0007669"/>
    <property type="project" value="TreeGrafter"/>
</dbReference>
<evidence type="ECO:0000256" key="2">
    <source>
        <dbReference type="ARBA" id="ARBA00008889"/>
    </source>
</evidence>
<sequence length="319" mass="34417">MAIKRTKAEKKQAYDRKLCSLLDEYSKVLIALADNVGSKQLQDIRRGLRGDSVVLMGKNTLIRRCIKVYAEKTGNKAFDPLMDLLVGNVGLIFTKGDLKEVREEVAKYKVGAPARVGLVAPVDVVVPPGNTGLDPSQTSFFQVLNIPTKINKGTVEIITPVELIKKGDKVGSSESALLAKLGIRPFSYGLQIVSVYEDGSVFSPEVLDLTEDDLVEKFATGVSMVASLSLALSYPTLAAAPHMFINGYKNVLAVAVETDYSYPHADKIKEYLKDPSKFAVAAPVAAADSGAAAAPKEEEKAPEPAEESDEEMGFSLFDD</sequence>
<name>A0A835C5T7_9POAL</name>
<reference evidence="9" key="1">
    <citation type="submission" date="2020-07" db="EMBL/GenBank/DDBJ databases">
        <title>Genome sequence and genetic diversity analysis of an under-domesticated orphan crop, white fonio (Digitaria exilis).</title>
        <authorList>
            <person name="Bennetzen J.L."/>
            <person name="Chen S."/>
            <person name="Ma X."/>
            <person name="Wang X."/>
            <person name="Yssel A.E.J."/>
            <person name="Chaluvadi S.R."/>
            <person name="Johnson M."/>
            <person name="Gangashetty P."/>
            <person name="Hamidou F."/>
            <person name="Sanogo M.D."/>
            <person name="Zwaenepoel A."/>
            <person name="Wallace J."/>
            <person name="Van De Peer Y."/>
            <person name="Van Deynze A."/>
        </authorList>
    </citation>
    <scope>NUCLEOTIDE SEQUENCE</scope>
    <source>
        <tissue evidence="9">Leaves</tissue>
    </source>
</reference>
<dbReference type="EMBL" id="JACEFO010001742">
    <property type="protein sequence ID" value="KAF8712802.1"/>
    <property type="molecule type" value="Genomic_DNA"/>
</dbReference>
<comment type="similarity">
    <text evidence="2 5">Belongs to the universal ribosomal protein uL10 family.</text>
</comment>
<keyword evidence="10" id="KW-1185">Reference proteome</keyword>
<evidence type="ECO:0000313" key="9">
    <source>
        <dbReference type="EMBL" id="KAF8712802.1"/>
    </source>
</evidence>
<keyword evidence="3 5" id="KW-0689">Ribosomal protein</keyword>
<dbReference type="InterPro" id="IPR001790">
    <property type="entry name" value="Ribosomal_uL10"/>
</dbReference>
<evidence type="ECO:0000313" key="10">
    <source>
        <dbReference type="Proteomes" id="UP000636709"/>
    </source>
</evidence>
<dbReference type="InterPro" id="IPR043141">
    <property type="entry name" value="Ribosomal_uL10-like_sf"/>
</dbReference>
<dbReference type="GO" id="GO:0000027">
    <property type="term" value="P:ribosomal large subunit assembly"/>
    <property type="evidence" value="ECO:0007669"/>
    <property type="project" value="TreeGrafter"/>
</dbReference>
<dbReference type="FunFam" id="3.90.105.20:FF:000001">
    <property type="entry name" value="60S acidic ribosomal protein P0"/>
    <property type="match status" value="1"/>
</dbReference>
<dbReference type="EMBL" id="JACEFO010002268">
    <property type="protein sequence ID" value="KAF8669855.1"/>
    <property type="molecule type" value="Genomic_DNA"/>
</dbReference>
<proteinExistence type="inferred from homology"/>
<dbReference type="Gene3D" id="3.90.105.20">
    <property type="match status" value="1"/>
</dbReference>